<reference evidence="4 5" key="1">
    <citation type="submission" date="2019-03" db="EMBL/GenBank/DDBJ databases">
        <title>Genome Sequencing and Assembly of Various Microbes Isolated from Alder Root Nodule.</title>
        <authorList>
            <person name="Swanson E."/>
            <person name="Sevigny J.L."/>
            <person name="Pesce C."/>
            <person name="Davis I."/>
            <person name="Kleiner V."/>
            <person name="Tisa L."/>
        </authorList>
    </citation>
    <scope>NUCLEOTIDE SEQUENCE [LARGE SCALE GENOMIC DNA]</scope>
    <source>
        <strain evidence="4 5">4R-31</strain>
    </source>
</reference>
<dbReference type="RefSeq" id="WP_047978547.1">
    <property type="nucleotide sequence ID" value="NZ_CABMOG010000009.1"/>
</dbReference>
<evidence type="ECO:0000313" key="4">
    <source>
        <dbReference type="EMBL" id="TFI00707.1"/>
    </source>
</evidence>
<dbReference type="GeneID" id="93232482"/>
<comment type="caution">
    <text evidence="4">The sequence shown here is derived from an EMBL/GenBank/DDBJ whole genome shotgun (WGS) entry which is preliminary data.</text>
</comment>
<name>A0AAX2SCZ6_KOCRH</name>
<feature type="domain" description="HTH tetR-type" evidence="3">
    <location>
        <begin position="10"/>
        <end position="69"/>
    </location>
</feature>
<dbReference type="AlphaFoldDB" id="A0AAX2SCZ6"/>
<keyword evidence="5" id="KW-1185">Reference proteome</keyword>
<dbReference type="InterPro" id="IPR009057">
    <property type="entry name" value="Homeodomain-like_sf"/>
</dbReference>
<dbReference type="PROSITE" id="PS50977">
    <property type="entry name" value="HTH_TETR_2"/>
    <property type="match status" value="1"/>
</dbReference>
<gene>
    <name evidence="4" type="ORF">E4P33_08565</name>
</gene>
<dbReference type="EMBL" id="SPNK01000008">
    <property type="protein sequence ID" value="TFI00707.1"/>
    <property type="molecule type" value="Genomic_DNA"/>
</dbReference>
<dbReference type="InterPro" id="IPR001647">
    <property type="entry name" value="HTH_TetR"/>
</dbReference>
<evidence type="ECO:0000256" key="2">
    <source>
        <dbReference type="PROSITE-ProRule" id="PRU00335"/>
    </source>
</evidence>
<dbReference type="Pfam" id="PF00440">
    <property type="entry name" value="TetR_N"/>
    <property type="match status" value="1"/>
</dbReference>
<organism evidence="4 5">
    <name type="scientific">Kocuria rhizophila</name>
    <dbReference type="NCBI Taxonomy" id="72000"/>
    <lineage>
        <taxon>Bacteria</taxon>
        <taxon>Bacillati</taxon>
        <taxon>Actinomycetota</taxon>
        <taxon>Actinomycetes</taxon>
        <taxon>Micrococcales</taxon>
        <taxon>Micrococcaceae</taxon>
        <taxon>Kocuria</taxon>
    </lineage>
</organism>
<evidence type="ECO:0000256" key="1">
    <source>
        <dbReference type="ARBA" id="ARBA00023125"/>
    </source>
</evidence>
<evidence type="ECO:0000259" key="3">
    <source>
        <dbReference type="PROSITE" id="PS50977"/>
    </source>
</evidence>
<dbReference type="Gene3D" id="1.10.357.10">
    <property type="entry name" value="Tetracycline Repressor, domain 2"/>
    <property type="match status" value="1"/>
</dbReference>
<dbReference type="SUPFAM" id="SSF46689">
    <property type="entry name" value="Homeodomain-like"/>
    <property type="match status" value="1"/>
</dbReference>
<proteinExistence type="predicted"/>
<keyword evidence="1 2" id="KW-0238">DNA-binding</keyword>
<sequence>MGEQMDRRIERTRAAVVAATVALVADRGAQVGMTEIADAAGVSRKAVYENFGSRDQVLRSTTESLLHEVPLEPEAARAEGRSPWDAVLPPIARHVEQFRSFYRAVLSGPGCFMVRDAVVDHALAGLREVREQRGTAAGGDEGECDRFIVHGLVGVISDSLVQHLQADLQGLVRELTSGLAASVS</sequence>
<dbReference type="PRINTS" id="PR00455">
    <property type="entry name" value="HTHTETR"/>
</dbReference>
<dbReference type="GO" id="GO:0003677">
    <property type="term" value="F:DNA binding"/>
    <property type="evidence" value="ECO:0007669"/>
    <property type="project" value="UniProtKB-UniRule"/>
</dbReference>
<dbReference type="Proteomes" id="UP000298017">
    <property type="component" value="Unassembled WGS sequence"/>
</dbReference>
<feature type="DNA-binding region" description="H-T-H motif" evidence="2">
    <location>
        <begin position="32"/>
        <end position="51"/>
    </location>
</feature>
<evidence type="ECO:0000313" key="5">
    <source>
        <dbReference type="Proteomes" id="UP000298017"/>
    </source>
</evidence>
<accession>A0AAX2SCZ6</accession>
<protein>
    <submittedName>
        <fullName evidence="4">TetR family transcriptional regulator</fullName>
    </submittedName>
</protein>